<dbReference type="EMBL" id="AKVJ01000066">
    <property type="protein sequence ID" value="EIW16272.1"/>
    <property type="molecule type" value="Genomic_DNA"/>
</dbReference>
<dbReference type="Pfam" id="PF01797">
    <property type="entry name" value="Y1_Tnp"/>
    <property type="match status" value="1"/>
</dbReference>
<dbReference type="SMART" id="SM01321">
    <property type="entry name" value="Y1_Tnp"/>
    <property type="match status" value="1"/>
</dbReference>
<protein>
    <submittedName>
        <fullName evidence="2">Transposase IS200-family protein</fullName>
    </submittedName>
</protein>
<dbReference type="GO" id="GO:0003677">
    <property type="term" value="F:DNA binding"/>
    <property type="evidence" value="ECO:0007669"/>
    <property type="project" value="InterPro"/>
</dbReference>
<dbReference type="SUPFAM" id="SSF143422">
    <property type="entry name" value="Transposase IS200-like"/>
    <property type="match status" value="1"/>
</dbReference>
<dbReference type="PATRIC" id="fig|1149862.3.peg.3785"/>
<keyword evidence="3" id="KW-1185">Reference proteome</keyword>
<dbReference type="AlphaFoldDB" id="I9ATK4"/>
<sequence>MSRQARQRSESGIYHIIIRGINKQVIFEDDEDREKFIGYLQYYKKVASYIVYGYCLMDNHIHLLIKEGKEPIGHTMKRIGVSYVGWYNRKYDRVGHLFQDRFKSEVVETDEYLLTVLRYIHQNPIKAGKEKSVVDYKWSSYAEYIGQNKIIETGFILDIFAEEREKSISSFKKYMNEQADDNCIEMKEVKRITDEDTKKMIQKYANVKMPTELQNMERIKRDAIIRRMKEVDGVSTRQIARVTGMSQTVISKA</sequence>
<organism evidence="2 3">
    <name type="scientific">Pelosinus fermentans B4</name>
    <dbReference type="NCBI Taxonomy" id="1149862"/>
    <lineage>
        <taxon>Bacteria</taxon>
        <taxon>Bacillati</taxon>
        <taxon>Bacillota</taxon>
        <taxon>Negativicutes</taxon>
        <taxon>Selenomonadales</taxon>
        <taxon>Sporomusaceae</taxon>
        <taxon>Pelosinus</taxon>
    </lineage>
</organism>
<reference evidence="2 3" key="1">
    <citation type="journal article" date="2012" name="J. Bacteriol.">
        <title>Draft Genome Sequences for Two Metal-Reducing Pelosinus fermentans Strains Isolated from a Cr(VI)-Contaminated Site and for Type Strain R7.</title>
        <authorList>
            <person name="Brown S.D."/>
            <person name="Podar M."/>
            <person name="Klingeman D.M."/>
            <person name="Johnson C.M."/>
            <person name="Yang Z.K."/>
            <person name="Utturkar S.M."/>
            <person name="Land M.L."/>
            <person name="Mosher J.J."/>
            <person name="Hurt R.A.Jr."/>
            <person name="Phelps T.J."/>
            <person name="Palumbo A.V."/>
            <person name="Arkin A.P."/>
            <person name="Hazen T.C."/>
            <person name="Elias D.A."/>
        </authorList>
    </citation>
    <scope>NUCLEOTIDE SEQUENCE [LARGE SCALE GENOMIC DNA]</scope>
    <source>
        <strain evidence="2 3">B4</strain>
    </source>
</reference>
<evidence type="ECO:0000313" key="3">
    <source>
        <dbReference type="Proteomes" id="UP000004324"/>
    </source>
</evidence>
<feature type="domain" description="Transposase IS200-like" evidence="1">
    <location>
        <begin position="9"/>
        <end position="123"/>
    </location>
</feature>
<proteinExistence type="predicted"/>
<dbReference type="InterPro" id="IPR002686">
    <property type="entry name" value="Transposase_17"/>
</dbReference>
<dbReference type="GO" id="GO:0004803">
    <property type="term" value="F:transposase activity"/>
    <property type="evidence" value="ECO:0007669"/>
    <property type="project" value="InterPro"/>
</dbReference>
<dbReference type="InterPro" id="IPR036515">
    <property type="entry name" value="Transposase_17_sf"/>
</dbReference>
<gene>
    <name evidence="2" type="ORF">FB4_0783</name>
</gene>
<evidence type="ECO:0000259" key="1">
    <source>
        <dbReference type="SMART" id="SM01321"/>
    </source>
</evidence>
<dbReference type="Gene3D" id="3.30.70.1290">
    <property type="entry name" value="Transposase IS200-like"/>
    <property type="match status" value="1"/>
</dbReference>
<dbReference type="PANTHER" id="PTHR34322:SF2">
    <property type="entry name" value="TRANSPOSASE IS200-LIKE DOMAIN-CONTAINING PROTEIN"/>
    <property type="match status" value="1"/>
</dbReference>
<dbReference type="PANTHER" id="PTHR34322">
    <property type="entry name" value="TRANSPOSASE, Y1_TNP DOMAIN-CONTAINING"/>
    <property type="match status" value="1"/>
</dbReference>
<dbReference type="OrthoDB" id="9788881at2"/>
<dbReference type="GO" id="GO:0006313">
    <property type="term" value="P:DNA transposition"/>
    <property type="evidence" value="ECO:0007669"/>
    <property type="project" value="InterPro"/>
</dbReference>
<dbReference type="RefSeq" id="WP_007937189.1">
    <property type="nucleotide sequence ID" value="NZ_AKVJ01000066.1"/>
</dbReference>
<evidence type="ECO:0000313" key="2">
    <source>
        <dbReference type="EMBL" id="EIW16272.1"/>
    </source>
</evidence>
<comment type="caution">
    <text evidence="2">The sequence shown here is derived from an EMBL/GenBank/DDBJ whole genome shotgun (WGS) entry which is preliminary data.</text>
</comment>
<dbReference type="Proteomes" id="UP000004324">
    <property type="component" value="Unassembled WGS sequence"/>
</dbReference>
<name>I9ATK4_9FIRM</name>
<accession>I9ATK4</accession>